<feature type="domain" description="B-box C-terminal" evidence="1">
    <location>
        <begin position="4"/>
        <end position="130"/>
    </location>
</feature>
<comment type="caution">
    <text evidence="2">The sequence shown here is derived from an EMBL/GenBank/DDBJ whole genome shotgun (WGS) entry which is preliminary data.</text>
</comment>
<accession>A0ABV0N3V9</accession>
<dbReference type="SMART" id="SM00502">
    <property type="entry name" value="BBC"/>
    <property type="match status" value="1"/>
</dbReference>
<keyword evidence="3" id="KW-1185">Reference proteome</keyword>
<protein>
    <submittedName>
        <fullName evidence="2">Fibronectin type III and SPRY domain-containing protein 1</fullName>
    </submittedName>
</protein>
<sequence length="139" mass="15701">MGDQKESLRKITHTLAVKNEEISNFICTLKQSLENLEANSNQVQDDLETEFSSLHAVLDEMKENMLTRIKQERASRTYELQNQLSACSKALESSEELLELANQTLCSSETDGFTQAAKDIKDRYSTQPSIACLFPHSLL</sequence>
<organism evidence="2 3">
    <name type="scientific">Goodea atripinnis</name>
    <dbReference type="NCBI Taxonomy" id="208336"/>
    <lineage>
        <taxon>Eukaryota</taxon>
        <taxon>Metazoa</taxon>
        <taxon>Chordata</taxon>
        <taxon>Craniata</taxon>
        <taxon>Vertebrata</taxon>
        <taxon>Euteleostomi</taxon>
        <taxon>Actinopterygii</taxon>
        <taxon>Neopterygii</taxon>
        <taxon>Teleostei</taxon>
        <taxon>Neoteleostei</taxon>
        <taxon>Acanthomorphata</taxon>
        <taxon>Ovalentaria</taxon>
        <taxon>Atherinomorphae</taxon>
        <taxon>Cyprinodontiformes</taxon>
        <taxon>Goodeidae</taxon>
        <taxon>Goodea</taxon>
    </lineage>
</organism>
<evidence type="ECO:0000313" key="2">
    <source>
        <dbReference type="EMBL" id="MEQ2166073.1"/>
    </source>
</evidence>
<proteinExistence type="predicted"/>
<dbReference type="PANTHER" id="PTHR24099:SF4">
    <property type="entry name" value="FIBRONECTIN TYPE III AND SPRY DOMAIN-CONTAINING PROTEIN 1"/>
    <property type="match status" value="1"/>
</dbReference>
<dbReference type="Proteomes" id="UP001476798">
    <property type="component" value="Unassembled WGS sequence"/>
</dbReference>
<name>A0ABV0N3V9_9TELE</name>
<dbReference type="PANTHER" id="PTHR24099">
    <property type="entry name" value="E3 UBIQUITIN-PROTEIN LIGASE TRIM36-RELATED"/>
    <property type="match status" value="1"/>
</dbReference>
<evidence type="ECO:0000313" key="3">
    <source>
        <dbReference type="Proteomes" id="UP001476798"/>
    </source>
</evidence>
<reference evidence="2 3" key="1">
    <citation type="submission" date="2021-06" db="EMBL/GenBank/DDBJ databases">
        <authorList>
            <person name="Palmer J.M."/>
        </authorList>
    </citation>
    <scope>NUCLEOTIDE SEQUENCE [LARGE SCALE GENOMIC DNA]</scope>
    <source>
        <strain evidence="2 3">GA_2019</strain>
        <tissue evidence="2">Muscle</tissue>
    </source>
</reference>
<gene>
    <name evidence="2" type="primary">FSD1_1</name>
    <name evidence="2" type="ORF">GOODEAATRI_023938</name>
</gene>
<dbReference type="Gene3D" id="1.20.5.170">
    <property type="match status" value="1"/>
</dbReference>
<dbReference type="InterPro" id="IPR003649">
    <property type="entry name" value="Bbox_C"/>
</dbReference>
<dbReference type="EMBL" id="JAHRIO010022601">
    <property type="protein sequence ID" value="MEQ2166073.1"/>
    <property type="molecule type" value="Genomic_DNA"/>
</dbReference>
<evidence type="ECO:0000259" key="1">
    <source>
        <dbReference type="SMART" id="SM00502"/>
    </source>
</evidence>
<dbReference type="InterPro" id="IPR050617">
    <property type="entry name" value="E3_ligase_FN3/SPRY"/>
</dbReference>